<gene>
    <name evidence="2" type="ORF">F8C67_04890</name>
</gene>
<proteinExistence type="predicted"/>
<accession>A0A6N6RKX0</accession>
<evidence type="ECO:0000313" key="2">
    <source>
        <dbReference type="EMBL" id="KAB2814019.1"/>
    </source>
</evidence>
<keyword evidence="3" id="KW-1185">Reference proteome</keyword>
<keyword evidence="1" id="KW-0812">Transmembrane</keyword>
<reference evidence="2 3" key="1">
    <citation type="submission" date="2019-09" db="EMBL/GenBank/DDBJ databases">
        <title>Genomes of family Cryomorphaceae.</title>
        <authorList>
            <person name="Bowman J.P."/>
        </authorList>
    </citation>
    <scope>NUCLEOTIDE SEQUENCE [LARGE SCALE GENOMIC DNA]</scope>
    <source>
        <strain evidence="2 3">LMG 25704</strain>
    </source>
</reference>
<protein>
    <submittedName>
        <fullName evidence="2">Uncharacterized protein</fullName>
    </submittedName>
</protein>
<dbReference type="AlphaFoldDB" id="A0A6N6RKX0"/>
<feature type="transmembrane region" description="Helical" evidence="1">
    <location>
        <begin position="31"/>
        <end position="49"/>
    </location>
</feature>
<organism evidence="2 3">
    <name type="scientific">Phaeocystidibacter luteus</name>
    <dbReference type="NCBI Taxonomy" id="911197"/>
    <lineage>
        <taxon>Bacteria</taxon>
        <taxon>Pseudomonadati</taxon>
        <taxon>Bacteroidota</taxon>
        <taxon>Flavobacteriia</taxon>
        <taxon>Flavobacteriales</taxon>
        <taxon>Phaeocystidibacteraceae</taxon>
        <taxon>Phaeocystidibacter</taxon>
    </lineage>
</organism>
<keyword evidence="1" id="KW-1133">Transmembrane helix</keyword>
<name>A0A6N6RKX0_9FLAO</name>
<dbReference type="EMBL" id="WBVO01000002">
    <property type="protein sequence ID" value="KAB2814019.1"/>
    <property type="molecule type" value="Genomic_DNA"/>
</dbReference>
<feature type="transmembrane region" description="Helical" evidence="1">
    <location>
        <begin position="61"/>
        <end position="94"/>
    </location>
</feature>
<dbReference type="Proteomes" id="UP000468650">
    <property type="component" value="Unassembled WGS sequence"/>
</dbReference>
<feature type="transmembrane region" description="Helical" evidence="1">
    <location>
        <begin position="7"/>
        <end position="25"/>
    </location>
</feature>
<evidence type="ECO:0000256" key="1">
    <source>
        <dbReference type="SAM" id="Phobius"/>
    </source>
</evidence>
<comment type="caution">
    <text evidence="2">The sequence shown here is derived from an EMBL/GenBank/DDBJ whole genome shotgun (WGS) entry which is preliminary data.</text>
</comment>
<dbReference type="RefSeq" id="WP_151666687.1">
    <property type="nucleotide sequence ID" value="NZ_WBVO01000002.1"/>
</dbReference>
<sequence length="107" mass="12327">MKAEQKFMAVLVWLITAYAFLWFGQLFVDSTAGWVAALIILSLGGILEFSKRETSKTQVLLTWVLFLFVFILSMFTLSVIFSLAYGMLLVSLGWNRKEQLYSLWSRD</sequence>
<evidence type="ECO:0000313" key="3">
    <source>
        <dbReference type="Proteomes" id="UP000468650"/>
    </source>
</evidence>
<keyword evidence="1" id="KW-0472">Membrane</keyword>